<gene>
    <name evidence="1" type="ORF">M832_00890</name>
</gene>
<dbReference type="HOGENOM" id="CLU_190516_0_0_0"/>
<dbReference type="PATRIC" id="fig|1229831.3.peg.91"/>
<proteinExistence type="predicted"/>
<evidence type="ECO:0000313" key="1">
    <source>
        <dbReference type="EMBL" id="AHK62959.1"/>
    </source>
</evidence>
<evidence type="ECO:0000313" key="2">
    <source>
        <dbReference type="Proteomes" id="UP000019433"/>
    </source>
</evidence>
<sequence>MLYKSLKKIYKNYLKKNIAYLIQFLDETLATLGEYFKSRVSKEEQERLLSLLIEDIQQYKKNLQENPMTDPHTNATLLK</sequence>
<protein>
    <submittedName>
        <fullName evidence="1">Uncharacterized protein</fullName>
    </submittedName>
</protein>
<accession>W8JKZ0</accession>
<organism evidence="1 2">
    <name type="scientific">Chlamydia avium 10DC88</name>
    <dbReference type="NCBI Taxonomy" id="1229831"/>
    <lineage>
        <taxon>Bacteria</taxon>
        <taxon>Pseudomonadati</taxon>
        <taxon>Chlamydiota</taxon>
        <taxon>Chlamydiia</taxon>
        <taxon>Chlamydiales</taxon>
        <taxon>Chlamydiaceae</taxon>
        <taxon>Chlamydia/Chlamydophila group</taxon>
        <taxon>Chlamydia</taxon>
    </lineage>
</organism>
<reference evidence="1 2" key="1">
    <citation type="journal article" date="2014" name="Syst. Appl. Microbiol.">
        <title>Evidence for the existence of two new members of the family Chlamydiaceae and proposal of Chlamydia avium sp. nov. and Chlamydia gallinacea sp. nov.</title>
        <authorList>
            <person name="Sachse K."/>
            <person name="Laroucau K."/>
            <person name="Riege K."/>
            <person name="Wehner S."/>
            <person name="Dilcher M."/>
            <person name="Creasy H.H."/>
            <person name="Weidmann M."/>
            <person name="Myers G."/>
            <person name="Vorimore F."/>
            <person name="Vicari N."/>
            <person name="Magnino S."/>
            <person name="Liebler-Tenorio E."/>
            <person name="Ruettger A."/>
            <person name="Bavoil P.M."/>
            <person name="Hufert F.T."/>
            <person name="Rossello-Mora R."/>
            <person name="Marz M."/>
        </authorList>
    </citation>
    <scope>NUCLEOTIDE SEQUENCE [LARGE SCALE GENOMIC DNA]</scope>
    <source>
        <strain evidence="1 2">10DC88</strain>
    </source>
</reference>
<name>W8JKZ0_9CHLA</name>
<dbReference type="AlphaFoldDB" id="W8JKZ0"/>
<dbReference type="KEGG" id="cav:M832_00890"/>
<dbReference type="RefSeq" id="WP_038500053.1">
    <property type="nucleotide sequence ID" value="NZ_CP006571.1"/>
</dbReference>
<dbReference type="EMBL" id="CP006571">
    <property type="protein sequence ID" value="AHK62959.1"/>
    <property type="molecule type" value="Genomic_DNA"/>
</dbReference>
<dbReference type="Proteomes" id="UP000019433">
    <property type="component" value="Chromosome"/>
</dbReference>